<evidence type="ECO:0000256" key="1">
    <source>
        <dbReference type="SAM" id="MobiDB-lite"/>
    </source>
</evidence>
<dbReference type="AlphaFoldDB" id="A0A839S449"/>
<feature type="region of interest" description="Disordered" evidence="1">
    <location>
        <begin position="77"/>
        <end position="100"/>
    </location>
</feature>
<evidence type="ECO:0000259" key="2">
    <source>
        <dbReference type="PROSITE" id="PS51708"/>
    </source>
</evidence>
<dbReference type="Gene3D" id="1.40.20.10">
    <property type="entry name" value="CHAD domain"/>
    <property type="match status" value="1"/>
</dbReference>
<dbReference type="PROSITE" id="PS51708">
    <property type="entry name" value="CHAD"/>
    <property type="match status" value="1"/>
</dbReference>
<dbReference type="EMBL" id="JACHWU010000003">
    <property type="protein sequence ID" value="MBB3051800.1"/>
    <property type="molecule type" value="Genomic_DNA"/>
</dbReference>
<feature type="region of interest" description="Disordered" evidence="1">
    <location>
        <begin position="379"/>
        <end position="435"/>
    </location>
</feature>
<protein>
    <submittedName>
        <fullName evidence="3">CHAD domain-containing protein</fullName>
    </submittedName>
</protein>
<dbReference type="SMART" id="SM00880">
    <property type="entry name" value="CHAD"/>
    <property type="match status" value="1"/>
</dbReference>
<organism evidence="3 4">
    <name type="scientific">Prauserella isguenensis</name>
    <dbReference type="NCBI Taxonomy" id="1470180"/>
    <lineage>
        <taxon>Bacteria</taxon>
        <taxon>Bacillati</taxon>
        <taxon>Actinomycetota</taxon>
        <taxon>Actinomycetes</taxon>
        <taxon>Pseudonocardiales</taxon>
        <taxon>Pseudonocardiaceae</taxon>
        <taxon>Prauserella</taxon>
    </lineage>
</organism>
<dbReference type="InterPro" id="IPR038186">
    <property type="entry name" value="CHAD_dom_sf"/>
</dbReference>
<reference evidence="3 4" key="1">
    <citation type="submission" date="2020-08" db="EMBL/GenBank/DDBJ databases">
        <title>Genomic Encyclopedia of Type Strains, Phase III (KMG-III): the genomes of soil and plant-associated and newly described type strains.</title>
        <authorList>
            <person name="Whitman W."/>
        </authorList>
    </citation>
    <scope>NUCLEOTIDE SEQUENCE [LARGE SCALE GENOMIC DNA]</scope>
    <source>
        <strain evidence="3 4">CECT 8577</strain>
    </source>
</reference>
<keyword evidence="4" id="KW-1185">Reference proteome</keyword>
<feature type="region of interest" description="Disordered" evidence="1">
    <location>
        <begin position="1"/>
        <end position="23"/>
    </location>
</feature>
<feature type="compositionally biased region" description="Low complexity" evidence="1">
    <location>
        <begin position="413"/>
        <end position="426"/>
    </location>
</feature>
<evidence type="ECO:0000313" key="4">
    <source>
        <dbReference type="Proteomes" id="UP000550714"/>
    </source>
</evidence>
<accession>A0A839S449</accession>
<dbReference type="Pfam" id="PF05235">
    <property type="entry name" value="CHAD"/>
    <property type="match status" value="1"/>
</dbReference>
<dbReference type="PANTHER" id="PTHR39339">
    <property type="entry name" value="SLR1444 PROTEIN"/>
    <property type="match status" value="1"/>
</dbReference>
<comment type="caution">
    <text evidence="3">The sequence shown here is derived from an EMBL/GenBank/DDBJ whole genome shotgun (WGS) entry which is preliminary data.</text>
</comment>
<dbReference type="PANTHER" id="PTHR39339:SF1">
    <property type="entry name" value="CHAD DOMAIN-CONTAINING PROTEIN"/>
    <property type="match status" value="1"/>
</dbReference>
<sequence length="581" mass="62449">MREDAETPSAVFATVRGEGEPTRGEADAVLAALAPAGGQRYTLEAGPRRIRNRTYLDTADGRLRRKGARLTHDRASGAGTLTAVRGGDTVSTPLSGPPEWPALADELPEGDVRDLVAGPMWVRAVGPVLRARTVTREVWVRDGDGDGAVVAGLVWRETTVQEPVRTAPLIRVDVLTAGVGKHAKRIRKALCASGSEAGDEGGAGWRFRKHSGDLYEELLAEAGLPDRPEPPEFTPDTPADVAVALALRAHARSVAANVDGTIGDVDTEYLHDLRVAVRRSRSLLKLAGDVLPSRPVERHTPALKWLGDVTGPTRDLDVYLLGFDELASRLTAGEAGDLTPYREHLQRERDTARRALVRALRTRRLARLLEEWPAALTEVIGDGDTGDGDTGDTGEDTDTSRREQSSGEADTSGEAAAGRDGAAAGSGTAGGDAVPDVRTFLRDRLARTAKKVTRNAAAITPESPAEDVHDLRRQCKELRYLLEFARPLCPAAEYAAVLKRLKKLQDILGAFQDGEVQSDGLREHAGRMHEAGRAPAGTLLAMGELAGAFAIDQQQARRDLTAALRRFLGKDMRARITSLVR</sequence>
<proteinExistence type="predicted"/>
<name>A0A839S449_9PSEU</name>
<feature type="domain" description="CHAD" evidence="2">
    <location>
        <begin position="236"/>
        <end position="573"/>
    </location>
</feature>
<dbReference type="RefSeq" id="WP_183654609.1">
    <property type="nucleotide sequence ID" value="NZ_JACHWU010000003.1"/>
</dbReference>
<dbReference type="InterPro" id="IPR007899">
    <property type="entry name" value="CHAD_dom"/>
</dbReference>
<dbReference type="Proteomes" id="UP000550714">
    <property type="component" value="Unassembled WGS sequence"/>
</dbReference>
<evidence type="ECO:0000313" key="3">
    <source>
        <dbReference type="EMBL" id="MBB3051800.1"/>
    </source>
</evidence>
<gene>
    <name evidence="3" type="ORF">FHS23_002829</name>
</gene>
<feature type="compositionally biased region" description="Acidic residues" evidence="1">
    <location>
        <begin position="384"/>
        <end position="397"/>
    </location>
</feature>